<dbReference type="Proteomes" id="UP001438707">
    <property type="component" value="Unassembled WGS sequence"/>
</dbReference>
<keyword evidence="6" id="KW-1185">Reference proteome</keyword>
<evidence type="ECO:0000259" key="4">
    <source>
        <dbReference type="Pfam" id="PF21771"/>
    </source>
</evidence>
<gene>
    <name evidence="5" type="ORF">WJX74_002480</name>
</gene>
<organism evidence="5 6">
    <name type="scientific">Apatococcus lobatus</name>
    <dbReference type="NCBI Taxonomy" id="904363"/>
    <lineage>
        <taxon>Eukaryota</taxon>
        <taxon>Viridiplantae</taxon>
        <taxon>Chlorophyta</taxon>
        <taxon>core chlorophytes</taxon>
        <taxon>Trebouxiophyceae</taxon>
        <taxon>Chlorellales</taxon>
        <taxon>Chlorellaceae</taxon>
        <taxon>Apatococcus</taxon>
    </lineage>
</organism>
<name>A0AAW1RLJ2_9CHLO</name>
<feature type="region of interest" description="Disordered" evidence="3">
    <location>
        <begin position="893"/>
        <end position="922"/>
    </location>
</feature>
<dbReference type="AlphaFoldDB" id="A0AAW1RLJ2"/>
<feature type="coiled-coil region" evidence="2">
    <location>
        <begin position="189"/>
        <end position="241"/>
    </location>
</feature>
<dbReference type="Pfam" id="PF21771">
    <property type="entry name" value="CFAP58_CC"/>
    <property type="match status" value="1"/>
</dbReference>
<evidence type="ECO:0000313" key="6">
    <source>
        <dbReference type="Proteomes" id="UP001438707"/>
    </source>
</evidence>
<keyword evidence="1 2" id="KW-0175">Coiled coil</keyword>
<reference evidence="5 6" key="1">
    <citation type="journal article" date="2024" name="Nat. Commun.">
        <title>Phylogenomics reveals the evolutionary origins of lichenization in chlorophyte algae.</title>
        <authorList>
            <person name="Puginier C."/>
            <person name="Libourel C."/>
            <person name="Otte J."/>
            <person name="Skaloud P."/>
            <person name="Haon M."/>
            <person name="Grisel S."/>
            <person name="Petersen M."/>
            <person name="Berrin J.G."/>
            <person name="Delaux P.M."/>
            <person name="Dal Grande F."/>
            <person name="Keller J."/>
        </authorList>
    </citation>
    <scope>NUCLEOTIDE SEQUENCE [LARGE SCALE GENOMIC DNA]</scope>
    <source>
        <strain evidence="5 6">SAG 2145</strain>
    </source>
</reference>
<dbReference type="PANTHER" id="PTHR32083:SF34">
    <property type="entry name" value="COILED-COIL DOMAIN-CONTAINING PROTEIN 146"/>
    <property type="match status" value="1"/>
</dbReference>
<dbReference type="GO" id="GO:0005856">
    <property type="term" value="C:cytoskeleton"/>
    <property type="evidence" value="ECO:0007669"/>
    <property type="project" value="TreeGrafter"/>
</dbReference>
<sequence>MEDDSPSLLLSLASSRQAYKAIDDAVEAGGITEKFARKAKKAYVTLHQSFLESSTRCQTFKEKASVTESELEETQKVIDGELHDEDAESLKVLQDDLEAAHREVSLAEEREVDARNEIGELNTQRDSQQALLDRLGRDQRALLKPQMEATQNEVTMLRAELATMGAKREAAQRSLEHAASRTERVMASIKEVEDVRTAETGNLERASEEPERAKHAADLLVASLKELHGQEEQLLSQLQSNSIACQAFNDASRGLEAKYQLAQAAREKTRANIDAKIRAMDIIKRDLEVAELDMDNTKAEQANFDMEIKHAEADEKKAQDLLAHASFERDKAIRKLKRGHVALERAQDLLPSMRTDRETWGNEVAALSKDQLAAQAETLKLRKATDILTWAVLNEEAEGAGTAKLLKAALGNVEALEKDVHALQKEEKERLTIIKALSSQRDHMSRMAADWDLKLKNATREAALKDFLVQDMKRQRKDGAMQVQDFLQLYNMVKHQRNKFVTLVRVAAQSSAELNEKIRILESELVIMHETEGERAAQLKSAHSANEGARFERDKLRHELLSLTAQTSKKTSLVDEKLVELEQLDTSIRSADSEMKVMTAAYEKSVQDRNGVGLMVIDRNDELSILYQKYNGQEETIKRGDTELLKSEDQIRLLKLDAAELDRGIIAARKQQPIVPQLDVNIALLKKQLLDAQRQAAELSTALETPDNKSRWRNQKGKIPDMDELEAKKAQLMEKLDIKREAAFEKDLILEELASLSTRLHESAAAGKPGAMEIAQRLNAYHVRLRTINRRMMAAVSELALTQATGIKLKEEKGSAETALRAATRRMENGEPPGADANHQWHQMVRMQEQDADAQKKIKAKQEEYNQRNFGAPSKADTRPNAYIPEDLGIPKPYGGYAPFKPSESGSTMRHIRLPHPKPIVI</sequence>
<evidence type="ECO:0000256" key="3">
    <source>
        <dbReference type="SAM" id="MobiDB-lite"/>
    </source>
</evidence>
<feature type="coiled-coil region" evidence="2">
    <location>
        <begin position="682"/>
        <end position="742"/>
    </location>
</feature>
<protein>
    <recommendedName>
        <fullName evidence="4">Cilia- and flagella-associated protein 58 central coiled coil domain-containing protein</fullName>
    </recommendedName>
</protein>
<evidence type="ECO:0000256" key="1">
    <source>
        <dbReference type="ARBA" id="ARBA00023054"/>
    </source>
</evidence>
<evidence type="ECO:0000313" key="5">
    <source>
        <dbReference type="EMBL" id="KAK9834475.1"/>
    </source>
</evidence>
<dbReference type="InterPro" id="IPR049270">
    <property type="entry name" value="CFAP58_CC"/>
</dbReference>
<feature type="coiled-coil region" evidence="2">
    <location>
        <begin position="90"/>
        <end position="124"/>
    </location>
</feature>
<dbReference type="PANTHER" id="PTHR32083">
    <property type="entry name" value="CILIA AND FLAGELLA-ASSOCIATED PROTEIN 58-RELATED"/>
    <property type="match status" value="1"/>
</dbReference>
<comment type="caution">
    <text evidence="5">The sequence shown here is derived from an EMBL/GenBank/DDBJ whole genome shotgun (WGS) entry which is preliminary data.</text>
</comment>
<evidence type="ECO:0000256" key="2">
    <source>
        <dbReference type="SAM" id="Coils"/>
    </source>
</evidence>
<proteinExistence type="predicted"/>
<accession>A0AAW1RLJ2</accession>
<dbReference type="EMBL" id="JALJOS010000009">
    <property type="protein sequence ID" value="KAK9834475.1"/>
    <property type="molecule type" value="Genomic_DNA"/>
</dbReference>
<feature type="domain" description="Cilia- and flagella-associated protein 58 central coiled coil" evidence="4">
    <location>
        <begin position="382"/>
        <end position="665"/>
    </location>
</feature>